<evidence type="ECO:0000313" key="1">
    <source>
        <dbReference type="EMBL" id="GAL94682.1"/>
    </source>
</evidence>
<sequence>MGPASLGDKRQNNAGRTPLLNDQQQALLWQALQEPPSDGGL</sequence>
<protein>
    <submittedName>
        <fullName evidence="1">Uncharacterized protein</fullName>
    </submittedName>
</protein>
<gene>
    <name evidence="1" type="ORF">N44_03262</name>
</gene>
<comment type="caution">
    <text evidence="1">The sequence shown here is derived from an EMBL/GenBank/DDBJ whole genome shotgun (WGS) entry which is preliminary data.</text>
</comment>
<dbReference type="EMBL" id="BBPA01000059">
    <property type="protein sequence ID" value="GAL94682.1"/>
    <property type="molecule type" value="Genomic_DNA"/>
</dbReference>
<proteinExistence type="predicted"/>
<reference evidence="2" key="1">
    <citation type="journal article" date="2015" name="Genome">
        <title>Whole Genome Sequence of the Non-Microcystin-Producing Microcystis aeruginosa Strain NIES-44.</title>
        <authorList>
            <person name="Okano K."/>
            <person name="Miyata N."/>
            <person name="Ozaki Y."/>
        </authorList>
    </citation>
    <scope>NUCLEOTIDE SEQUENCE [LARGE SCALE GENOMIC DNA]</scope>
    <source>
        <strain evidence="2">NIES-44</strain>
    </source>
</reference>
<organism evidence="1 2">
    <name type="scientific">Microcystis aeruginosa NIES-44</name>
    <dbReference type="NCBI Taxonomy" id="449439"/>
    <lineage>
        <taxon>Bacteria</taxon>
        <taxon>Bacillati</taxon>
        <taxon>Cyanobacteriota</taxon>
        <taxon>Cyanophyceae</taxon>
        <taxon>Oscillatoriophycideae</taxon>
        <taxon>Chroococcales</taxon>
        <taxon>Microcystaceae</taxon>
        <taxon>Microcystis</taxon>
    </lineage>
</organism>
<name>A0A0A1VXY3_MICAE</name>
<dbReference type="AlphaFoldDB" id="A0A0A1VXY3"/>
<dbReference type="Proteomes" id="UP000030321">
    <property type="component" value="Unassembled WGS sequence"/>
</dbReference>
<accession>A0A0A1VXY3</accession>
<evidence type="ECO:0000313" key="2">
    <source>
        <dbReference type="Proteomes" id="UP000030321"/>
    </source>
</evidence>